<protein>
    <recommendedName>
        <fullName evidence="7 9">Phenylacetate-coenzyme A ligase</fullName>
        <ecNumber evidence="6 9">6.2.1.30</ecNumber>
    </recommendedName>
    <alternativeName>
        <fullName evidence="8 9">Phenylacetyl-CoA ligase</fullName>
    </alternativeName>
</protein>
<dbReference type="PIRSF" id="PIRSF006444">
    <property type="entry name" value="PaaK"/>
    <property type="match status" value="1"/>
</dbReference>
<reference evidence="12 13" key="1">
    <citation type="submission" date="2018-11" db="EMBL/GenBank/DDBJ databases">
        <title>Genomic Encyclopedia of Type Strains, Phase IV (KMG-IV): sequencing the most valuable type-strain genomes for metagenomic binning, comparative biology and taxonomic classification.</title>
        <authorList>
            <person name="Goeker M."/>
        </authorList>
    </citation>
    <scope>NUCLEOTIDE SEQUENCE [LARGE SCALE GENOMIC DNA]</scope>
    <source>
        <strain evidence="12 13">DSM 27783</strain>
    </source>
</reference>
<dbReference type="CDD" id="cd05913">
    <property type="entry name" value="PaaK"/>
    <property type="match status" value="1"/>
</dbReference>
<comment type="catalytic activity">
    <reaction evidence="9">
        <text>2-phenylacetate + ATP + CoA = phenylacetyl-CoA + AMP + diphosphate</text>
        <dbReference type="Rhea" id="RHEA:20956"/>
        <dbReference type="ChEBI" id="CHEBI:18401"/>
        <dbReference type="ChEBI" id="CHEBI:30616"/>
        <dbReference type="ChEBI" id="CHEBI:33019"/>
        <dbReference type="ChEBI" id="CHEBI:57287"/>
        <dbReference type="ChEBI" id="CHEBI:57390"/>
        <dbReference type="ChEBI" id="CHEBI:456215"/>
        <dbReference type="EC" id="6.2.1.30"/>
    </reaction>
</comment>
<evidence type="ECO:0000313" key="13">
    <source>
        <dbReference type="Proteomes" id="UP000272781"/>
    </source>
</evidence>
<sequence>MIWNEIESAKREDIEKIQLKRLKEVVSRVYHLSPFYREKFEKLGITPDDIKTLKDIQKLPFTKKQDLRDNYPFGLFTVPMSEVVRIHSSSGTTGKPTVVGYTKHDMDVWNEVMMRTYAMADVTSKDVVHNAYGYGLFTGGLGFHEAAQKMGATIVPASGGFTDRQLMLMRDFGATILCCTPSFALHLAEVARKEGPEFRRDYKLRAGFFGAEPTSEGMRKEVAKVWDIEYYEVYGLSEIIGPGVSCSCNKGRGLHINEDHFYPEIIDPKTGEVLPDGEEGELVITTLTKQALPIIRYRTGDITRLYKEPCACGRTFVRMESVSGRADDMLIINGVNVFPSQIEHVIAENEGVTLNYQIVADKKGYLDKLEIIVEVDENVMQSEYDSIKKRLQHDFLNNLYINANVILVEPGKIERSMGKAKRIIDKRP</sequence>
<organism evidence="12 13">
    <name type="scientific">Caminibacter pacificus</name>
    <dbReference type="NCBI Taxonomy" id="1424653"/>
    <lineage>
        <taxon>Bacteria</taxon>
        <taxon>Pseudomonadati</taxon>
        <taxon>Campylobacterota</taxon>
        <taxon>Epsilonproteobacteria</taxon>
        <taxon>Nautiliales</taxon>
        <taxon>Nautiliaceae</taxon>
        <taxon>Caminibacter</taxon>
    </lineage>
</organism>
<dbReference type="GO" id="GO:0000166">
    <property type="term" value="F:nucleotide binding"/>
    <property type="evidence" value="ECO:0007669"/>
    <property type="project" value="UniProtKB-KW"/>
</dbReference>
<feature type="domain" description="AMP-dependent ligase C-terminal" evidence="11">
    <location>
        <begin position="334"/>
        <end position="427"/>
    </location>
</feature>
<evidence type="ECO:0000313" key="12">
    <source>
        <dbReference type="EMBL" id="ROR40959.1"/>
    </source>
</evidence>
<evidence type="ECO:0000256" key="9">
    <source>
        <dbReference type="PIRNR" id="PIRNR006444"/>
    </source>
</evidence>
<dbReference type="PANTHER" id="PTHR43845:SF1">
    <property type="entry name" value="BLR5969 PROTEIN"/>
    <property type="match status" value="1"/>
</dbReference>
<dbReference type="InterPro" id="IPR028154">
    <property type="entry name" value="AMP-dep_Lig_C"/>
</dbReference>
<gene>
    <name evidence="12" type="ORF">EDC58_0441</name>
</gene>
<dbReference type="GO" id="GO:0010124">
    <property type="term" value="P:phenylacetate catabolic process"/>
    <property type="evidence" value="ECO:0007669"/>
    <property type="project" value="UniProtKB-UniRule"/>
</dbReference>
<name>A0AAJ4RE90_9BACT</name>
<dbReference type="Pfam" id="PF14535">
    <property type="entry name" value="AMP-binding_C_2"/>
    <property type="match status" value="1"/>
</dbReference>
<evidence type="ECO:0000259" key="11">
    <source>
        <dbReference type="Pfam" id="PF14535"/>
    </source>
</evidence>
<keyword evidence="2 9" id="KW-0436">Ligase</keyword>
<dbReference type="RefSeq" id="WP_180937071.1">
    <property type="nucleotide sequence ID" value="NZ_CP027432.2"/>
</dbReference>
<evidence type="ECO:0000256" key="3">
    <source>
        <dbReference type="ARBA" id="ARBA00022741"/>
    </source>
</evidence>
<evidence type="ECO:0000256" key="7">
    <source>
        <dbReference type="ARBA" id="ARBA00068695"/>
    </source>
</evidence>
<dbReference type="AlphaFoldDB" id="A0AAJ4RE90"/>
<comment type="caution">
    <text evidence="12">The sequence shown here is derived from an EMBL/GenBank/DDBJ whole genome shotgun (WGS) entry which is preliminary data.</text>
</comment>
<accession>A0AAJ4RE90</accession>
<evidence type="ECO:0000259" key="10">
    <source>
        <dbReference type="Pfam" id="PF00501"/>
    </source>
</evidence>
<keyword evidence="3 9" id="KW-0547">Nucleotide-binding</keyword>
<evidence type="ECO:0000256" key="1">
    <source>
        <dbReference type="ARBA" id="ARBA00011245"/>
    </source>
</evidence>
<dbReference type="InterPro" id="IPR000873">
    <property type="entry name" value="AMP-dep_synth/lig_dom"/>
</dbReference>
<dbReference type="InterPro" id="IPR042099">
    <property type="entry name" value="ANL_N_sf"/>
</dbReference>
<evidence type="ECO:0000256" key="8">
    <source>
        <dbReference type="ARBA" id="ARBA00075111"/>
    </source>
</evidence>
<proteinExistence type="inferred from homology"/>
<dbReference type="PANTHER" id="PTHR43845">
    <property type="entry name" value="BLR5969 PROTEIN"/>
    <property type="match status" value="1"/>
</dbReference>
<evidence type="ECO:0000256" key="2">
    <source>
        <dbReference type="ARBA" id="ARBA00022598"/>
    </source>
</evidence>
<dbReference type="Pfam" id="PF00501">
    <property type="entry name" value="AMP-binding"/>
    <property type="match status" value="1"/>
</dbReference>
<dbReference type="Gene3D" id="3.30.300.30">
    <property type="match status" value="1"/>
</dbReference>
<dbReference type="GO" id="GO:0047475">
    <property type="term" value="F:phenylacetate-CoA ligase activity"/>
    <property type="evidence" value="ECO:0007669"/>
    <property type="project" value="UniProtKB-EC"/>
</dbReference>
<comment type="pathway">
    <text evidence="4 9">Aromatic compound metabolism; phenylacetate degradation.</text>
</comment>
<dbReference type="EMBL" id="RJVK01000001">
    <property type="protein sequence ID" value="ROR40959.1"/>
    <property type="molecule type" value="Genomic_DNA"/>
</dbReference>
<dbReference type="EC" id="6.2.1.30" evidence="6 9"/>
<comment type="similarity">
    <text evidence="5 9">Belongs to the phenylacetyl-CoA ligase family.</text>
</comment>
<dbReference type="InterPro" id="IPR045851">
    <property type="entry name" value="AMP-bd_C_sf"/>
</dbReference>
<dbReference type="InterPro" id="IPR011880">
    <property type="entry name" value="PA_CoA_ligase"/>
</dbReference>
<dbReference type="FunFam" id="3.40.50.12780:FF:000016">
    <property type="entry name" value="Phenylacetate-coenzyme A ligase"/>
    <property type="match status" value="1"/>
</dbReference>
<evidence type="ECO:0000256" key="6">
    <source>
        <dbReference type="ARBA" id="ARBA00066629"/>
    </source>
</evidence>
<dbReference type="SUPFAM" id="SSF56801">
    <property type="entry name" value="Acetyl-CoA synthetase-like"/>
    <property type="match status" value="1"/>
</dbReference>
<evidence type="ECO:0000256" key="4">
    <source>
        <dbReference type="ARBA" id="ARBA00060591"/>
    </source>
</evidence>
<feature type="domain" description="AMP-dependent synthetase/ligase" evidence="10">
    <location>
        <begin position="81"/>
        <end position="285"/>
    </location>
</feature>
<dbReference type="Gene3D" id="3.40.50.12780">
    <property type="entry name" value="N-terminal domain of ligase-like"/>
    <property type="match status" value="1"/>
</dbReference>
<evidence type="ECO:0000256" key="5">
    <source>
        <dbReference type="ARBA" id="ARBA00061566"/>
    </source>
</evidence>
<dbReference type="Proteomes" id="UP000272781">
    <property type="component" value="Unassembled WGS sequence"/>
</dbReference>
<comment type="function">
    <text evidence="9">Catalyzes the activation of phenylacetic acid (PA) to phenylacetyl-CoA (PA-CoA).</text>
</comment>
<comment type="subunit">
    <text evidence="1">Monomer.</text>
</comment>